<dbReference type="HOGENOM" id="CLU_2967284_0_0_1"/>
<sequence length="59" mass="6607">SRTPLDTYTLREDAPKIRLRNGYALVELSLTLLRFACSGARLGTYTLPEDAPQIRLQNG</sequence>
<dbReference type="AlphaFoldDB" id="A0A0C9X253"/>
<accession>A0A0C9X253</accession>
<keyword evidence="2" id="KW-1185">Reference proteome</keyword>
<name>A0A0C9X253_9AGAR</name>
<evidence type="ECO:0000313" key="2">
    <source>
        <dbReference type="Proteomes" id="UP000054477"/>
    </source>
</evidence>
<organism evidence="1 2">
    <name type="scientific">Laccaria amethystina LaAM-08-1</name>
    <dbReference type="NCBI Taxonomy" id="1095629"/>
    <lineage>
        <taxon>Eukaryota</taxon>
        <taxon>Fungi</taxon>
        <taxon>Dikarya</taxon>
        <taxon>Basidiomycota</taxon>
        <taxon>Agaricomycotina</taxon>
        <taxon>Agaricomycetes</taxon>
        <taxon>Agaricomycetidae</taxon>
        <taxon>Agaricales</taxon>
        <taxon>Agaricineae</taxon>
        <taxon>Hydnangiaceae</taxon>
        <taxon>Laccaria</taxon>
    </lineage>
</organism>
<feature type="non-terminal residue" evidence="1">
    <location>
        <position position="1"/>
    </location>
</feature>
<gene>
    <name evidence="1" type="ORF">K443DRAFT_116354</name>
</gene>
<proteinExistence type="predicted"/>
<dbReference type="Proteomes" id="UP000054477">
    <property type="component" value="Unassembled WGS sequence"/>
</dbReference>
<protein>
    <submittedName>
        <fullName evidence="1">Unplaced genomic scaffold K443scaffold_608, whole genome shotgun sequence</fullName>
    </submittedName>
</protein>
<reference evidence="1 2" key="1">
    <citation type="submission" date="2014-04" db="EMBL/GenBank/DDBJ databases">
        <authorList>
            <consortium name="DOE Joint Genome Institute"/>
            <person name="Kuo A."/>
            <person name="Kohler A."/>
            <person name="Nagy L.G."/>
            <person name="Floudas D."/>
            <person name="Copeland A."/>
            <person name="Barry K.W."/>
            <person name="Cichocki N."/>
            <person name="Veneault-Fourrey C."/>
            <person name="LaButti K."/>
            <person name="Lindquist E.A."/>
            <person name="Lipzen A."/>
            <person name="Lundell T."/>
            <person name="Morin E."/>
            <person name="Murat C."/>
            <person name="Sun H."/>
            <person name="Tunlid A."/>
            <person name="Henrissat B."/>
            <person name="Grigoriev I.V."/>
            <person name="Hibbett D.S."/>
            <person name="Martin F."/>
            <person name="Nordberg H.P."/>
            <person name="Cantor M.N."/>
            <person name="Hua S.X."/>
        </authorList>
    </citation>
    <scope>NUCLEOTIDE SEQUENCE [LARGE SCALE GENOMIC DNA]</scope>
    <source>
        <strain evidence="1 2">LaAM-08-1</strain>
    </source>
</reference>
<dbReference type="EMBL" id="KN839143">
    <property type="protein sequence ID" value="KIJ90617.1"/>
    <property type="molecule type" value="Genomic_DNA"/>
</dbReference>
<reference evidence="2" key="2">
    <citation type="submission" date="2015-01" db="EMBL/GenBank/DDBJ databases">
        <title>Evolutionary Origins and Diversification of the Mycorrhizal Mutualists.</title>
        <authorList>
            <consortium name="DOE Joint Genome Institute"/>
            <consortium name="Mycorrhizal Genomics Consortium"/>
            <person name="Kohler A."/>
            <person name="Kuo A."/>
            <person name="Nagy L.G."/>
            <person name="Floudas D."/>
            <person name="Copeland A."/>
            <person name="Barry K.W."/>
            <person name="Cichocki N."/>
            <person name="Veneault-Fourrey C."/>
            <person name="LaButti K."/>
            <person name="Lindquist E.A."/>
            <person name="Lipzen A."/>
            <person name="Lundell T."/>
            <person name="Morin E."/>
            <person name="Murat C."/>
            <person name="Riley R."/>
            <person name="Ohm R."/>
            <person name="Sun H."/>
            <person name="Tunlid A."/>
            <person name="Henrissat B."/>
            <person name="Grigoriev I.V."/>
            <person name="Hibbett D.S."/>
            <person name="Martin F."/>
        </authorList>
    </citation>
    <scope>NUCLEOTIDE SEQUENCE [LARGE SCALE GENOMIC DNA]</scope>
    <source>
        <strain evidence="2">LaAM-08-1</strain>
    </source>
</reference>
<evidence type="ECO:0000313" key="1">
    <source>
        <dbReference type="EMBL" id="KIJ90617.1"/>
    </source>
</evidence>